<evidence type="ECO:0000313" key="1">
    <source>
        <dbReference type="EMBL" id="KAG6945653.1"/>
    </source>
</evidence>
<gene>
    <name evidence="1" type="ORF">JG687_00017152</name>
</gene>
<comment type="caution">
    <text evidence="1">The sequence shown here is derived from an EMBL/GenBank/DDBJ whole genome shotgun (WGS) entry which is preliminary data.</text>
</comment>
<name>A0A8T1TP08_9STRA</name>
<proteinExistence type="predicted"/>
<dbReference type="VEuPathDB" id="FungiDB:PC110_g21623"/>
<protein>
    <submittedName>
        <fullName evidence="1">Uncharacterized protein</fullName>
    </submittedName>
</protein>
<evidence type="ECO:0000313" key="2">
    <source>
        <dbReference type="Proteomes" id="UP000688947"/>
    </source>
</evidence>
<sequence>MRGGRHRCIRSHCIAFDCTPAPPILLLPRSIQEVKSYRVVMPNNQLYANVVRNDSALQGSYTDGTVDQYFVEHVDGPDGVFTVAMEGEQENIRGQTEAWRIREDIGEATVLDRRIGLSDDAKPISVHELPFPGKECVETERDFEVRPANQLANDASGDLFGRMFPHLFPFGRGHSGEKRKVPVSLQECV</sequence>
<reference evidence="1" key="1">
    <citation type="submission" date="2021-01" db="EMBL/GenBank/DDBJ databases">
        <title>Phytophthora aleatoria, a newly-described species from Pinus radiata is distinct from Phytophthora cactorum isolates based on comparative genomics.</title>
        <authorList>
            <person name="Mcdougal R."/>
            <person name="Panda P."/>
            <person name="Williams N."/>
            <person name="Studholme D.J."/>
        </authorList>
    </citation>
    <scope>NUCLEOTIDE SEQUENCE</scope>
    <source>
        <strain evidence="1">NZFS 3830</strain>
    </source>
</reference>
<dbReference type="EMBL" id="JAENGZ010001917">
    <property type="protein sequence ID" value="KAG6945653.1"/>
    <property type="molecule type" value="Genomic_DNA"/>
</dbReference>
<accession>A0A8T1TP08</accession>
<dbReference type="Proteomes" id="UP000688947">
    <property type="component" value="Unassembled WGS sequence"/>
</dbReference>
<dbReference type="AlphaFoldDB" id="A0A8T1TP08"/>
<organism evidence="1 2">
    <name type="scientific">Phytophthora cactorum</name>
    <dbReference type="NCBI Taxonomy" id="29920"/>
    <lineage>
        <taxon>Eukaryota</taxon>
        <taxon>Sar</taxon>
        <taxon>Stramenopiles</taxon>
        <taxon>Oomycota</taxon>
        <taxon>Peronosporomycetes</taxon>
        <taxon>Peronosporales</taxon>
        <taxon>Peronosporaceae</taxon>
        <taxon>Phytophthora</taxon>
    </lineage>
</organism>
<dbReference type="OrthoDB" id="129443at2759"/>